<evidence type="ECO:0000259" key="12">
    <source>
        <dbReference type="PROSITE" id="PS50071"/>
    </source>
</evidence>
<proteinExistence type="inferred from homology"/>
<dbReference type="SMART" id="SM00389">
    <property type="entry name" value="HOX"/>
    <property type="match status" value="1"/>
</dbReference>
<dbReference type="PANTHER" id="PTHR46110:SF3">
    <property type="entry name" value="HOMEOBOX PROTEIN HMX"/>
    <property type="match status" value="1"/>
</dbReference>
<evidence type="ECO:0000256" key="2">
    <source>
        <dbReference type="ARBA" id="ARBA00022473"/>
    </source>
</evidence>
<feature type="compositionally biased region" description="Polar residues" evidence="11">
    <location>
        <begin position="56"/>
        <end position="66"/>
    </location>
</feature>
<dbReference type="GO" id="GO:0000981">
    <property type="term" value="F:DNA-binding transcription factor activity, RNA polymerase II-specific"/>
    <property type="evidence" value="ECO:0007669"/>
    <property type="project" value="InterPro"/>
</dbReference>
<feature type="region of interest" description="Disordered" evidence="11">
    <location>
        <begin position="157"/>
        <end position="222"/>
    </location>
</feature>
<sequence>MDIGFKRAASQDPVDYTIQPKRAHQDQAAKKPDHSPSPRPSPSDSTASTSSSTHDIQQPSRPNQKLGNAHESPQRASFSIHDLLQPPLMRSSLLIDPSTTPNLFNPFLQAINFPLTSIFQQGLQGLLPINPLIGNPFLAQMATTTHGLQRMVSEVQKDLDTSSCSEGGEKIDQGRENSQEFPSDNGSDCDDDENGDLQISEDDTRNESSDPNRKKKTRTVFSRQQVSQLETTFDLKRYLSSQERAHLAAALRLTETQVKIWFQNRRNKLKRQVVTDEGLPGSTVGTVGTVGAGAPGTPFSLRPILPPAPPQRVLNPFPLVPGTTPNQATLENAARIFFNQLQFAGLPPFKDV</sequence>
<keyword evidence="6" id="KW-0804">Transcription</keyword>
<dbReference type="PRINTS" id="PR00024">
    <property type="entry name" value="HOMEOBOX"/>
</dbReference>
<dbReference type="Proteomes" id="UP000887575">
    <property type="component" value="Unassembled WGS sequence"/>
</dbReference>
<dbReference type="InterPro" id="IPR001356">
    <property type="entry name" value="HD"/>
</dbReference>
<evidence type="ECO:0000256" key="7">
    <source>
        <dbReference type="ARBA" id="ARBA00023242"/>
    </source>
</evidence>
<dbReference type="InterPro" id="IPR009057">
    <property type="entry name" value="Homeodomain-like_sf"/>
</dbReference>
<dbReference type="PANTHER" id="PTHR46110">
    <property type="entry name" value="HOMEOBOX PROTEIN HMX"/>
    <property type="match status" value="1"/>
</dbReference>
<accession>A0AAF3J460</accession>
<dbReference type="SUPFAM" id="SSF46689">
    <property type="entry name" value="Homeodomain-like"/>
    <property type="match status" value="1"/>
</dbReference>
<keyword evidence="5 9" id="KW-0371">Homeobox</keyword>
<dbReference type="PROSITE" id="PS00027">
    <property type="entry name" value="HOMEOBOX_1"/>
    <property type="match status" value="1"/>
</dbReference>
<dbReference type="PROSITE" id="PS50071">
    <property type="entry name" value="HOMEOBOX_2"/>
    <property type="match status" value="1"/>
</dbReference>
<name>A0AAF3J460_9BILA</name>
<dbReference type="Pfam" id="PF00046">
    <property type="entry name" value="Homeodomain"/>
    <property type="match status" value="1"/>
</dbReference>
<feature type="compositionally biased region" description="Basic and acidic residues" evidence="11">
    <location>
        <begin position="202"/>
        <end position="212"/>
    </location>
</feature>
<comment type="subcellular location">
    <subcellularLocation>
        <location evidence="1 9 10">Nucleus</location>
    </subcellularLocation>
</comment>
<dbReference type="GO" id="GO:0005634">
    <property type="term" value="C:nucleus"/>
    <property type="evidence" value="ECO:0007669"/>
    <property type="project" value="UniProtKB-SubCell"/>
</dbReference>
<dbReference type="FunFam" id="1.10.10.60:FF:000053">
    <property type="entry name" value="H6 family homeobox 2"/>
    <property type="match status" value="1"/>
</dbReference>
<evidence type="ECO:0000256" key="4">
    <source>
        <dbReference type="ARBA" id="ARBA00023125"/>
    </source>
</evidence>
<dbReference type="AlphaFoldDB" id="A0AAF3J460"/>
<evidence type="ECO:0000256" key="3">
    <source>
        <dbReference type="ARBA" id="ARBA00023015"/>
    </source>
</evidence>
<dbReference type="InterPro" id="IPR051300">
    <property type="entry name" value="HMX_Homeobox_TF"/>
</dbReference>
<feature type="compositionally biased region" description="Basic and acidic residues" evidence="11">
    <location>
        <begin position="167"/>
        <end position="178"/>
    </location>
</feature>
<dbReference type="GO" id="GO:0000977">
    <property type="term" value="F:RNA polymerase II transcription regulatory region sequence-specific DNA binding"/>
    <property type="evidence" value="ECO:0007669"/>
    <property type="project" value="TreeGrafter"/>
</dbReference>
<organism evidence="13 14">
    <name type="scientific">Mesorhabditis belari</name>
    <dbReference type="NCBI Taxonomy" id="2138241"/>
    <lineage>
        <taxon>Eukaryota</taxon>
        <taxon>Metazoa</taxon>
        <taxon>Ecdysozoa</taxon>
        <taxon>Nematoda</taxon>
        <taxon>Chromadorea</taxon>
        <taxon>Rhabditida</taxon>
        <taxon>Rhabditina</taxon>
        <taxon>Rhabditomorpha</taxon>
        <taxon>Rhabditoidea</taxon>
        <taxon>Rhabditidae</taxon>
        <taxon>Mesorhabditinae</taxon>
        <taxon>Mesorhabditis</taxon>
    </lineage>
</organism>
<evidence type="ECO:0000256" key="5">
    <source>
        <dbReference type="ARBA" id="ARBA00023155"/>
    </source>
</evidence>
<feature type="compositionally biased region" description="Basic and acidic residues" evidence="11">
    <location>
        <begin position="23"/>
        <end position="36"/>
    </location>
</feature>
<keyword evidence="7 9" id="KW-0539">Nucleus</keyword>
<evidence type="ECO:0000313" key="13">
    <source>
        <dbReference type="Proteomes" id="UP000887575"/>
    </source>
</evidence>
<evidence type="ECO:0000256" key="6">
    <source>
        <dbReference type="ARBA" id="ARBA00023163"/>
    </source>
</evidence>
<protein>
    <submittedName>
        <fullName evidence="14">Homeobox domain-containing protein</fullName>
    </submittedName>
</protein>
<evidence type="ECO:0000313" key="14">
    <source>
        <dbReference type="WBParaSite" id="MBELARI_LOCUS15085"/>
    </source>
</evidence>
<keyword evidence="2" id="KW-0217">Developmental protein</keyword>
<feature type="domain" description="Homeobox" evidence="12">
    <location>
        <begin position="212"/>
        <end position="272"/>
    </location>
</feature>
<evidence type="ECO:0000256" key="1">
    <source>
        <dbReference type="ARBA" id="ARBA00004123"/>
    </source>
</evidence>
<keyword evidence="4 9" id="KW-0238">DNA-binding</keyword>
<evidence type="ECO:0000256" key="11">
    <source>
        <dbReference type="SAM" id="MobiDB-lite"/>
    </source>
</evidence>
<evidence type="ECO:0000256" key="10">
    <source>
        <dbReference type="RuleBase" id="RU000682"/>
    </source>
</evidence>
<evidence type="ECO:0000256" key="9">
    <source>
        <dbReference type="PROSITE-ProRule" id="PRU00108"/>
    </source>
</evidence>
<comment type="similarity">
    <text evidence="8">Belongs to the HMX homeobox family.</text>
</comment>
<dbReference type="WBParaSite" id="MBELARI_LOCUS15085">
    <property type="protein sequence ID" value="MBELARI_LOCUS15085"/>
    <property type="gene ID" value="MBELARI_LOCUS15085"/>
</dbReference>
<dbReference type="InterPro" id="IPR020479">
    <property type="entry name" value="HD_metazoa"/>
</dbReference>
<dbReference type="InterPro" id="IPR017970">
    <property type="entry name" value="Homeobox_CS"/>
</dbReference>
<keyword evidence="3" id="KW-0805">Transcription regulation</keyword>
<keyword evidence="13" id="KW-1185">Reference proteome</keyword>
<reference evidence="14" key="1">
    <citation type="submission" date="2024-02" db="UniProtKB">
        <authorList>
            <consortium name="WormBaseParasite"/>
        </authorList>
    </citation>
    <scope>IDENTIFICATION</scope>
</reference>
<feature type="region of interest" description="Disordered" evidence="11">
    <location>
        <begin position="1"/>
        <end position="75"/>
    </location>
</feature>
<feature type="DNA-binding region" description="Homeobox" evidence="9">
    <location>
        <begin position="214"/>
        <end position="273"/>
    </location>
</feature>
<dbReference type="Gene3D" id="1.10.10.60">
    <property type="entry name" value="Homeodomain-like"/>
    <property type="match status" value="1"/>
</dbReference>
<feature type="compositionally biased region" description="Acidic residues" evidence="11">
    <location>
        <begin position="187"/>
        <end position="201"/>
    </location>
</feature>
<feature type="compositionally biased region" description="Low complexity" evidence="11">
    <location>
        <begin position="42"/>
        <end position="55"/>
    </location>
</feature>
<evidence type="ECO:0000256" key="8">
    <source>
        <dbReference type="ARBA" id="ARBA00038165"/>
    </source>
</evidence>
<dbReference type="CDD" id="cd00086">
    <property type="entry name" value="homeodomain"/>
    <property type="match status" value="1"/>
</dbReference>